<accession>A0A170NKV3</accession>
<dbReference type="EMBL" id="LITT01000007">
    <property type="protein sequence ID" value="OAA91288.1"/>
    <property type="molecule type" value="Genomic_DNA"/>
</dbReference>
<evidence type="ECO:0000256" key="2">
    <source>
        <dbReference type="RuleBase" id="RU362080"/>
    </source>
</evidence>
<sequence>MLVNTNKMISISEANKNFSKVAKIVDEDKSVVIMKNNKPRYVILDFDKFSKDALSEDQTLDKIADKILDDNIEAFKELANR</sequence>
<protein>
    <recommendedName>
        <fullName evidence="2">Antitoxin</fullName>
    </recommendedName>
</protein>
<evidence type="ECO:0000313" key="4">
    <source>
        <dbReference type="Proteomes" id="UP000077407"/>
    </source>
</evidence>
<proteinExistence type="inferred from homology"/>
<dbReference type="SUPFAM" id="SSF143120">
    <property type="entry name" value="YefM-like"/>
    <property type="match status" value="1"/>
</dbReference>
<comment type="caution">
    <text evidence="3">The sequence shown here is derived from an EMBL/GenBank/DDBJ whole genome shotgun (WGS) entry which is preliminary data.</text>
</comment>
<dbReference type="InterPro" id="IPR036165">
    <property type="entry name" value="YefM-like_sf"/>
</dbReference>
<dbReference type="Proteomes" id="UP000077407">
    <property type="component" value="Unassembled WGS sequence"/>
</dbReference>
<dbReference type="InterPro" id="IPR006442">
    <property type="entry name" value="Antitoxin_Phd/YefM"/>
</dbReference>
<reference evidence="3 4" key="1">
    <citation type="journal article" date="2015" name="Biotechnol. Bioeng.">
        <title>Genome sequence and phenotypic characterization of Caulobacter segnis.</title>
        <authorList>
            <person name="Patel S."/>
            <person name="Fletcher B."/>
            <person name="Scott D.C."/>
            <person name="Ely B."/>
        </authorList>
    </citation>
    <scope>NUCLEOTIDE SEQUENCE [LARGE SCALE GENOMIC DNA]</scope>
    <source>
        <strain evidence="3 4">ERI-2</strain>
    </source>
</reference>
<evidence type="ECO:0000313" key="3">
    <source>
        <dbReference type="EMBL" id="OAA91288.1"/>
    </source>
</evidence>
<dbReference type="NCBIfam" id="TIGR01552">
    <property type="entry name" value="phd_fam"/>
    <property type="match status" value="1"/>
</dbReference>
<comment type="function">
    <text evidence="2">Antitoxin component of a type II toxin-antitoxin (TA) system.</text>
</comment>
<dbReference type="Gene3D" id="3.40.1620.10">
    <property type="entry name" value="YefM-like domain"/>
    <property type="match status" value="1"/>
</dbReference>
<dbReference type="AlphaFoldDB" id="A0A170NKV3"/>
<evidence type="ECO:0000256" key="1">
    <source>
        <dbReference type="ARBA" id="ARBA00009981"/>
    </source>
</evidence>
<dbReference type="Pfam" id="PF02604">
    <property type="entry name" value="PhdYeFM_antitox"/>
    <property type="match status" value="1"/>
</dbReference>
<dbReference type="PATRIC" id="fig|1538.10.peg.1352"/>
<dbReference type="RefSeq" id="WP_063554441.1">
    <property type="nucleotide sequence ID" value="NZ_LITT01000007.1"/>
</dbReference>
<dbReference type="OrthoDB" id="9797629at2"/>
<name>A0A170NKV3_9CLOT</name>
<gene>
    <name evidence="3" type="ORF">WY13_00853</name>
</gene>
<comment type="similarity">
    <text evidence="1 2">Belongs to the phD/YefM antitoxin family.</text>
</comment>
<organism evidence="3 4">
    <name type="scientific">Clostridium ljungdahlii</name>
    <dbReference type="NCBI Taxonomy" id="1538"/>
    <lineage>
        <taxon>Bacteria</taxon>
        <taxon>Bacillati</taxon>
        <taxon>Bacillota</taxon>
        <taxon>Clostridia</taxon>
        <taxon>Eubacteriales</taxon>
        <taxon>Clostridiaceae</taxon>
        <taxon>Clostridium</taxon>
    </lineage>
</organism>